<evidence type="ECO:0000256" key="2">
    <source>
        <dbReference type="SAM" id="MobiDB-lite"/>
    </source>
</evidence>
<dbReference type="GO" id="GO:0001578">
    <property type="term" value="P:microtubule bundle formation"/>
    <property type="evidence" value="ECO:0007669"/>
    <property type="project" value="TreeGrafter"/>
</dbReference>
<dbReference type="InterPro" id="IPR011992">
    <property type="entry name" value="EF-hand-dom_pair"/>
</dbReference>
<comment type="similarity">
    <text evidence="1">Belongs to the TPPP family.</text>
</comment>
<evidence type="ECO:0000256" key="1">
    <source>
        <dbReference type="ARBA" id="ARBA00010994"/>
    </source>
</evidence>
<dbReference type="GO" id="GO:0005874">
    <property type="term" value="C:microtubule"/>
    <property type="evidence" value="ECO:0007669"/>
    <property type="project" value="TreeGrafter"/>
</dbReference>
<dbReference type="Gene3D" id="1.10.238.10">
    <property type="entry name" value="EF-hand"/>
    <property type="match status" value="1"/>
</dbReference>
<keyword evidence="4" id="KW-1185">Reference proteome</keyword>
<protein>
    <submittedName>
        <fullName evidence="3">p25-alpha domain-containing protein, putative</fullName>
    </submittedName>
</protein>
<dbReference type="VEuPathDB" id="ToxoDB:EPH_0028750"/>
<dbReference type="SUPFAM" id="SSF47473">
    <property type="entry name" value="EF-hand"/>
    <property type="match status" value="1"/>
</dbReference>
<dbReference type="PANTHER" id="PTHR12932">
    <property type="entry name" value="P25 ALPHA-RELATED"/>
    <property type="match status" value="1"/>
</dbReference>
<dbReference type="GO" id="GO:0032273">
    <property type="term" value="P:positive regulation of protein polymerization"/>
    <property type="evidence" value="ECO:0007669"/>
    <property type="project" value="TreeGrafter"/>
</dbReference>
<dbReference type="GO" id="GO:0046785">
    <property type="term" value="P:microtubule polymerization"/>
    <property type="evidence" value="ECO:0007669"/>
    <property type="project" value="InterPro"/>
</dbReference>
<dbReference type="Proteomes" id="UP000018201">
    <property type="component" value="Unassembled WGS sequence"/>
</dbReference>
<name>U6G2U2_9EIME</name>
<gene>
    <name evidence="3" type="ORF">EPH_0028750</name>
</gene>
<evidence type="ECO:0000313" key="3">
    <source>
        <dbReference type="EMBL" id="CDI73807.1"/>
    </source>
</evidence>
<reference evidence="3" key="1">
    <citation type="submission" date="2013-10" db="EMBL/GenBank/DDBJ databases">
        <title>Genomic analysis of the causative agents of coccidiosis in chickens.</title>
        <authorList>
            <person name="Reid A.J."/>
            <person name="Blake D."/>
            <person name="Billington K."/>
            <person name="Browne H."/>
            <person name="Dunn M."/>
            <person name="Hung S."/>
            <person name="Kawahara F."/>
            <person name="Miranda-Saavedra D."/>
            <person name="Mourier T."/>
            <person name="Nagra H."/>
            <person name="Otto T.D."/>
            <person name="Rawlings N."/>
            <person name="Sanchez A."/>
            <person name="Sanders M."/>
            <person name="Subramaniam C."/>
            <person name="Tay Y."/>
            <person name="Dear P."/>
            <person name="Doerig C."/>
            <person name="Gruber A."/>
            <person name="Parkinson J."/>
            <person name="Shirley M."/>
            <person name="Wan K.L."/>
            <person name="Berriman M."/>
            <person name="Tomley F."/>
            <person name="Pain A."/>
        </authorList>
    </citation>
    <scope>NUCLEOTIDE SEQUENCE [LARGE SCALE GENOMIC DNA]</scope>
    <source>
        <strain evidence="3">Houghton</strain>
    </source>
</reference>
<accession>U6G2U2</accession>
<organism evidence="3 4">
    <name type="scientific">Eimeria praecox</name>
    <dbReference type="NCBI Taxonomy" id="51316"/>
    <lineage>
        <taxon>Eukaryota</taxon>
        <taxon>Sar</taxon>
        <taxon>Alveolata</taxon>
        <taxon>Apicomplexa</taxon>
        <taxon>Conoidasida</taxon>
        <taxon>Coccidia</taxon>
        <taxon>Eucoccidiorida</taxon>
        <taxon>Eimeriorina</taxon>
        <taxon>Eimeriidae</taxon>
        <taxon>Eimeria</taxon>
    </lineage>
</organism>
<dbReference type="GO" id="GO:0015631">
    <property type="term" value="F:tubulin binding"/>
    <property type="evidence" value="ECO:0007669"/>
    <property type="project" value="InterPro"/>
</dbReference>
<dbReference type="OrthoDB" id="548799at2759"/>
<feature type="compositionally biased region" description="Basic and acidic residues" evidence="2">
    <location>
        <begin position="134"/>
        <end position="143"/>
    </location>
</feature>
<evidence type="ECO:0000313" key="4">
    <source>
        <dbReference type="Proteomes" id="UP000018201"/>
    </source>
</evidence>
<feature type="region of interest" description="Disordered" evidence="2">
    <location>
        <begin position="114"/>
        <end position="143"/>
    </location>
</feature>
<dbReference type="AlphaFoldDB" id="U6G2U2"/>
<dbReference type="EMBL" id="HG688929">
    <property type="protein sequence ID" value="CDI73807.1"/>
    <property type="molecule type" value="Genomic_DNA"/>
</dbReference>
<sequence>MSVQSVFDAFTHGAAAMDGRTFVKVCKDCKVFCKLYTTTDADLIFAKVKQKGAKTITEAEFEQALQLIAEKKKIGFQELVSQITSAAGPVYTGTKAMANKFHDDKSLYTGVHAHGGPSTKDDKVNDLSNLLDRSPADVRGTKM</sequence>
<dbReference type="PANTHER" id="PTHR12932:SF9">
    <property type="entry name" value="TUBULIN POLYMERIZATION-PROMOTING PROTEIN HOMOLOG"/>
    <property type="match status" value="1"/>
</dbReference>
<proteinExistence type="inferred from homology"/>
<dbReference type="Pfam" id="PF05517">
    <property type="entry name" value="p25-alpha"/>
    <property type="match status" value="1"/>
</dbReference>
<reference evidence="3" key="2">
    <citation type="submission" date="2013-10" db="EMBL/GenBank/DDBJ databases">
        <authorList>
            <person name="Aslett M."/>
        </authorList>
    </citation>
    <scope>NUCLEOTIDE SEQUENCE [LARGE SCALE GENOMIC DNA]</scope>
    <source>
        <strain evidence="3">Houghton</strain>
    </source>
</reference>
<dbReference type="InterPro" id="IPR008907">
    <property type="entry name" value="TPP/p25"/>
</dbReference>